<protein>
    <submittedName>
        <fullName evidence="1">Uncharacterized protein</fullName>
    </submittedName>
</protein>
<dbReference type="Proteomes" id="UP000712673">
    <property type="component" value="Unassembled WGS sequence"/>
</dbReference>
<evidence type="ECO:0000313" key="2">
    <source>
        <dbReference type="Proteomes" id="UP000712673"/>
    </source>
</evidence>
<evidence type="ECO:0000313" key="1">
    <source>
        <dbReference type="EMBL" id="MBM3225928.1"/>
    </source>
</evidence>
<organism evidence="1 2">
    <name type="scientific">Tectimicrobiota bacterium</name>
    <dbReference type="NCBI Taxonomy" id="2528274"/>
    <lineage>
        <taxon>Bacteria</taxon>
        <taxon>Pseudomonadati</taxon>
        <taxon>Nitrospinota/Tectimicrobiota group</taxon>
        <taxon>Candidatus Tectimicrobiota</taxon>
    </lineage>
</organism>
<gene>
    <name evidence="1" type="ORF">FJZ47_19325</name>
</gene>
<sequence length="66" mass="7562">MIQRIVLVSLCLLSFALVVPGYAQDKDNNLSDLPWLTDKSRPLYFSSRFLVLKHKSRLPTFGILLL</sequence>
<reference evidence="1" key="1">
    <citation type="submission" date="2019-03" db="EMBL/GenBank/DDBJ databases">
        <title>Lake Tanganyika Metagenome-Assembled Genomes (MAGs).</title>
        <authorList>
            <person name="Tran P."/>
        </authorList>
    </citation>
    <scope>NUCLEOTIDE SEQUENCE</scope>
    <source>
        <strain evidence="1">K_DeepCast_65m_m2_066</strain>
    </source>
</reference>
<dbReference type="EMBL" id="VGLS01000728">
    <property type="protein sequence ID" value="MBM3225928.1"/>
    <property type="molecule type" value="Genomic_DNA"/>
</dbReference>
<accession>A0A938B5R8</accession>
<name>A0A938B5R8_UNCTE</name>
<comment type="caution">
    <text evidence="1">The sequence shown here is derived from an EMBL/GenBank/DDBJ whole genome shotgun (WGS) entry which is preliminary data.</text>
</comment>
<proteinExistence type="predicted"/>
<dbReference type="AlphaFoldDB" id="A0A938B5R8"/>